<organism evidence="2 3">
    <name type="scientific">Pelosinus propionicus DSM 13327</name>
    <dbReference type="NCBI Taxonomy" id="1123291"/>
    <lineage>
        <taxon>Bacteria</taxon>
        <taxon>Bacillati</taxon>
        <taxon>Bacillota</taxon>
        <taxon>Negativicutes</taxon>
        <taxon>Selenomonadales</taxon>
        <taxon>Sporomusaceae</taxon>
        <taxon>Pelosinus</taxon>
    </lineage>
</organism>
<dbReference type="OrthoDB" id="9786074at2"/>
<evidence type="ECO:0000313" key="3">
    <source>
        <dbReference type="Proteomes" id="UP000199520"/>
    </source>
</evidence>
<dbReference type="InterPro" id="IPR042215">
    <property type="entry name" value="CarD-like_C"/>
</dbReference>
<gene>
    <name evidence="2" type="ORF">SAMN04490355_105516</name>
</gene>
<dbReference type="AlphaFoldDB" id="A0A1I4P028"/>
<evidence type="ECO:0000313" key="2">
    <source>
        <dbReference type="EMBL" id="SFM20887.1"/>
    </source>
</evidence>
<dbReference type="GO" id="GO:0009303">
    <property type="term" value="P:rRNA transcription"/>
    <property type="evidence" value="ECO:0007669"/>
    <property type="project" value="TreeGrafter"/>
</dbReference>
<accession>A0A1I4P028</accession>
<dbReference type="Gene3D" id="1.20.58.1290">
    <property type="entry name" value="CarD-like, C-terminal domain"/>
    <property type="match status" value="1"/>
</dbReference>
<reference evidence="3" key="1">
    <citation type="submission" date="2016-10" db="EMBL/GenBank/DDBJ databases">
        <authorList>
            <person name="Varghese N."/>
            <person name="Submissions S."/>
        </authorList>
    </citation>
    <scope>NUCLEOTIDE SEQUENCE [LARGE SCALE GENOMIC DNA]</scope>
    <source>
        <strain evidence="3">DSM 13327</strain>
    </source>
</reference>
<dbReference type="InterPro" id="IPR052531">
    <property type="entry name" value="CarD-like_regulator"/>
</dbReference>
<dbReference type="SUPFAM" id="SSF141259">
    <property type="entry name" value="CarD-like"/>
    <property type="match status" value="1"/>
</dbReference>
<feature type="domain" description="CarD-like/TRCF RNAP-interacting" evidence="1">
    <location>
        <begin position="1"/>
        <end position="111"/>
    </location>
</feature>
<dbReference type="Proteomes" id="UP000199520">
    <property type="component" value="Unassembled WGS sequence"/>
</dbReference>
<dbReference type="PANTHER" id="PTHR38447">
    <property type="entry name" value="TRANSCRIPTION FACTOR YDEB-RELATED"/>
    <property type="match status" value="1"/>
</dbReference>
<dbReference type="InterPro" id="IPR036101">
    <property type="entry name" value="CarD-like/TRCF_RID_sf"/>
</dbReference>
<dbReference type="EMBL" id="FOTS01000055">
    <property type="protein sequence ID" value="SFM20887.1"/>
    <property type="molecule type" value="Genomic_DNA"/>
</dbReference>
<proteinExistence type="predicted"/>
<dbReference type="STRING" id="1123291.SAMN04490355_105516"/>
<sequence length="164" mass="18351">MLAIGDKVVYPMHGAGVIEAIEKHEVFGQLQDYYILTMPYGGMRVMIPMKNVENIGLREVIDEVGISKVVDILRATSVQETASWNKRFNLNLTKIKTGSIYEVAEVVRNLILQDNAKKLSAGERRLLETARKIMVSELVLACGKDLGSIEEWIDELMQENTPGS</sequence>
<protein>
    <submittedName>
        <fullName evidence="2">Transcriptional regulator, CarD family</fullName>
    </submittedName>
</protein>
<name>A0A1I4P028_9FIRM</name>
<keyword evidence="3" id="KW-1185">Reference proteome</keyword>
<dbReference type="SMART" id="SM01058">
    <property type="entry name" value="CarD_TRCF"/>
    <property type="match status" value="1"/>
</dbReference>
<dbReference type="InterPro" id="IPR048792">
    <property type="entry name" value="CarD_C"/>
</dbReference>
<dbReference type="RefSeq" id="WP_090942642.1">
    <property type="nucleotide sequence ID" value="NZ_FOTS01000055.1"/>
</dbReference>
<dbReference type="InterPro" id="IPR003711">
    <property type="entry name" value="CarD-like/TRCF_RID"/>
</dbReference>
<dbReference type="Gene3D" id="2.40.10.170">
    <property type="match status" value="1"/>
</dbReference>
<dbReference type="Pfam" id="PF02559">
    <property type="entry name" value="CarD_TRCF_RID"/>
    <property type="match status" value="1"/>
</dbReference>
<dbReference type="Pfam" id="PF21095">
    <property type="entry name" value="CarD_C"/>
    <property type="match status" value="1"/>
</dbReference>
<evidence type="ECO:0000259" key="1">
    <source>
        <dbReference type="SMART" id="SM01058"/>
    </source>
</evidence>
<dbReference type="PANTHER" id="PTHR38447:SF1">
    <property type="entry name" value="RNA POLYMERASE-BINDING TRANSCRIPTION FACTOR CARD"/>
    <property type="match status" value="1"/>
</dbReference>